<feature type="compositionally biased region" description="Polar residues" evidence="1">
    <location>
        <begin position="166"/>
        <end position="184"/>
    </location>
</feature>
<evidence type="ECO:0000313" key="2">
    <source>
        <dbReference type="EMBL" id="KAK5052982.1"/>
    </source>
</evidence>
<organism evidence="2 3">
    <name type="scientific">Exophiala sideris</name>
    <dbReference type="NCBI Taxonomy" id="1016849"/>
    <lineage>
        <taxon>Eukaryota</taxon>
        <taxon>Fungi</taxon>
        <taxon>Dikarya</taxon>
        <taxon>Ascomycota</taxon>
        <taxon>Pezizomycotina</taxon>
        <taxon>Eurotiomycetes</taxon>
        <taxon>Chaetothyriomycetidae</taxon>
        <taxon>Chaetothyriales</taxon>
        <taxon>Herpotrichiellaceae</taxon>
        <taxon>Exophiala</taxon>
    </lineage>
</organism>
<protein>
    <recommendedName>
        <fullName evidence="4">Zinc-binding loop region of homing endonuclease domain-containing protein</fullName>
    </recommendedName>
</protein>
<evidence type="ECO:0000313" key="3">
    <source>
        <dbReference type="Proteomes" id="UP001345691"/>
    </source>
</evidence>
<gene>
    <name evidence="2" type="ORF">LTR69_009551</name>
</gene>
<accession>A0ABR0IZW4</accession>
<name>A0ABR0IZW4_9EURO</name>
<proteinExistence type="predicted"/>
<sequence length="573" mass="63816">MPPKRAPHVFDPNQRSLKDFFTPKPRDPLSSADRHPAQPKEEEDTSSAIFLRTDDGDHHFDVVDKVTLTPNISTRTLPWKKSVKSGLDIPLGPSLSYMEPTGTASAPVEAEHHLPLSDVPPYQSDHGLQADNLAIESASTDEPQSSSTHQPSPAALAAMQGVEPSTDASSSRGGSASTPKTIKQQLKFNLLPETTEETSKIEELCNRYRKSAKMAKDYRCLVKKLYYDHVWREEMTVKALLECDTYAGFGETEQKVVHAKLGQPMSVRDNKCLVRGAFKKTIKRAYDVGRIGTNCGDCQVRHEWLFPRGYLQATFLGLFPSPGTDTYLLDCLLGGCNVSHLCHNSACTDPFHINQEPALVSMGRKGCVARNSCGGHGNYPACRLSLRWENPIAEWKVVQAECLKEQQPVPSYQWRCSAGCKHHNSALYNTVRHWRPGCDHSGTCDRGGHFIRDDSIGVKFKTYTKSNKDNRAQSYVGGQEGRETRSNLHWNDDEDHDSDTRNDDASFISTRTRPHGGRAHSDLGIPLGPTTSRLNFSEKDLETCEDVTPDIRQGSHESDDDYLSNDTREESDS</sequence>
<feature type="compositionally biased region" description="Basic and acidic residues" evidence="1">
    <location>
        <begin position="24"/>
        <end position="40"/>
    </location>
</feature>
<feature type="region of interest" description="Disordered" evidence="1">
    <location>
        <begin position="1"/>
        <end position="56"/>
    </location>
</feature>
<keyword evidence="3" id="KW-1185">Reference proteome</keyword>
<dbReference type="EMBL" id="JAVRRF010000027">
    <property type="protein sequence ID" value="KAK5052982.1"/>
    <property type="molecule type" value="Genomic_DNA"/>
</dbReference>
<dbReference type="Proteomes" id="UP001345691">
    <property type="component" value="Unassembled WGS sequence"/>
</dbReference>
<feature type="region of interest" description="Disordered" evidence="1">
    <location>
        <begin position="137"/>
        <end position="184"/>
    </location>
</feature>
<reference evidence="2 3" key="1">
    <citation type="submission" date="2023-08" db="EMBL/GenBank/DDBJ databases">
        <title>Black Yeasts Isolated from many extreme environments.</title>
        <authorList>
            <person name="Coleine C."/>
            <person name="Stajich J.E."/>
            <person name="Selbmann L."/>
        </authorList>
    </citation>
    <scope>NUCLEOTIDE SEQUENCE [LARGE SCALE GENOMIC DNA]</scope>
    <source>
        <strain evidence="2 3">CCFEE 6328</strain>
    </source>
</reference>
<dbReference type="InterPro" id="IPR044930">
    <property type="entry name" value="Homing_endonuclease_His-Me"/>
</dbReference>
<comment type="caution">
    <text evidence="2">The sequence shown here is derived from an EMBL/GenBank/DDBJ whole genome shotgun (WGS) entry which is preliminary data.</text>
</comment>
<dbReference type="Gene3D" id="3.90.75.10">
    <property type="entry name" value="Homing Intron 3 (I-ppo) Encoded Endonuclease, Chain A"/>
    <property type="match status" value="1"/>
</dbReference>
<dbReference type="SUPFAM" id="SSF54060">
    <property type="entry name" value="His-Me finger endonucleases"/>
    <property type="match status" value="1"/>
</dbReference>
<evidence type="ECO:0008006" key="4">
    <source>
        <dbReference type="Google" id="ProtNLM"/>
    </source>
</evidence>
<dbReference type="InterPro" id="IPR044925">
    <property type="entry name" value="His-Me_finger_sf"/>
</dbReference>
<feature type="compositionally biased region" description="Polar residues" evidence="1">
    <location>
        <begin position="137"/>
        <end position="151"/>
    </location>
</feature>
<feature type="region of interest" description="Disordered" evidence="1">
    <location>
        <begin position="469"/>
        <end position="573"/>
    </location>
</feature>
<evidence type="ECO:0000256" key="1">
    <source>
        <dbReference type="SAM" id="MobiDB-lite"/>
    </source>
</evidence>